<sequence>MKYSRFLLISCFFIGLMINAQEKKTGPVLEKHGAVWAVENQDFKTDTSAEFKVVFDIMDSPDSHTEINKKIETAARFLNMHAQNGIPLSQLKVALVVHGGATKDLAHNEAYQDRFGTINPNYDLVKELQNAGVQVILCGQSSNSRKYPKEDLIPGSKIALSAMTALIQLQNQGYRLIKF</sequence>
<dbReference type="PANTHER" id="PTHR37691:SF1">
    <property type="entry name" value="BLR3518 PROTEIN"/>
    <property type="match status" value="1"/>
</dbReference>
<proteinExistence type="predicted"/>
<dbReference type="Proteomes" id="UP000310406">
    <property type="component" value="Unassembled WGS sequence"/>
</dbReference>
<dbReference type="Gene3D" id="3.40.1260.10">
    <property type="entry name" value="DsrEFH-like"/>
    <property type="match status" value="1"/>
</dbReference>
<dbReference type="Pfam" id="PF02635">
    <property type="entry name" value="DsrE"/>
    <property type="match status" value="1"/>
</dbReference>
<dbReference type="InterPro" id="IPR003787">
    <property type="entry name" value="Sulphur_relay_DsrE/F-like"/>
</dbReference>
<accession>A0A4S8RIR1</accession>
<dbReference type="AlphaFoldDB" id="A0A4S8RIR1"/>
<organism evidence="1 2">
    <name type="scientific">Flagellimonas alvinocaridis</name>
    <dbReference type="NCBI Taxonomy" id="2530200"/>
    <lineage>
        <taxon>Bacteria</taxon>
        <taxon>Pseudomonadati</taxon>
        <taxon>Bacteroidota</taxon>
        <taxon>Flavobacteriia</taxon>
        <taxon>Flavobacteriales</taxon>
        <taxon>Flavobacteriaceae</taxon>
        <taxon>Flagellimonas</taxon>
    </lineage>
</organism>
<dbReference type="OrthoDB" id="7206705at2"/>
<protein>
    <submittedName>
        <fullName evidence="1">Uncharacterized protein</fullName>
    </submittedName>
</protein>
<gene>
    <name evidence="1" type="ORF">EZV76_12570</name>
</gene>
<dbReference type="SUPFAM" id="SSF75169">
    <property type="entry name" value="DsrEFH-like"/>
    <property type="match status" value="1"/>
</dbReference>
<dbReference type="InterPro" id="IPR027396">
    <property type="entry name" value="DsrEFH-like"/>
</dbReference>
<name>A0A4S8RIR1_9FLAO</name>
<dbReference type="EMBL" id="SNTZ01000007">
    <property type="protein sequence ID" value="THV58297.1"/>
    <property type="molecule type" value="Genomic_DNA"/>
</dbReference>
<evidence type="ECO:0000313" key="2">
    <source>
        <dbReference type="Proteomes" id="UP000310406"/>
    </source>
</evidence>
<dbReference type="RefSeq" id="WP_136566915.1">
    <property type="nucleotide sequence ID" value="NZ_SNTZ01000007.1"/>
</dbReference>
<evidence type="ECO:0000313" key="1">
    <source>
        <dbReference type="EMBL" id="THV58297.1"/>
    </source>
</evidence>
<reference evidence="1 2" key="1">
    <citation type="submission" date="2019-03" db="EMBL/GenBank/DDBJ databases">
        <title>Muricauda SCR12 sp.nov, a marine bacterium isolated from Pacific Ocean:the Okinawa trough.</title>
        <authorList>
            <person name="Liu L."/>
        </authorList>
    </citation>
    <scope>NUCLEOTIDE SEQUENCE [LARGE SCALE GENOMIC DNA]</scope>
    <source>
        <strain evidence="1 2">SCR12</strain>
    </source>
</reference>
<dbReference type="PANTHER" id="PTHR37691">
    <property type="entry name" value="BLR3518 PROTEIN"/>
    <property type="match status" value="1"/>
</dbReference>
<comment type="caution">
    <text evidence="1">The sequence shown here is derived from an EMBL/GenBank/DDBJ whole genome shotgun (WGS) entry which is preliminary data.</text>
</comment>
<keyword evidence="2" id="KW-1185">Reference proteome</keyword>